<name>A0ABQ2KCW0_9NOCA</name>
<keyword evidence="2" id="KW-1185">Reference proteome</keyword>
<evidence type="ECO:0000313" key="1">
    <source>
        <dbReference type="EMBL" id="GGN78868.1"/>
    </source>
</evidence>
<sequence length="59" mass="6787">MIPKRESLLLQTPKGLSARFRLDVRVRHEVVAVDPVARTVIVHEVDTAREYVESFDELV</sequence>
<evidence type="ECO:0000313" key="2">
    <source>
        <dbReference type="Proteomes" id="UP000658127"/>
    </source>
</evidence>
<proteinExistence type="predicted"/>
<dbReference type="EMBL" id="BMNE01000003">
    <property type="protein sequence ID" value="GGN78868.1"/>
    <property type="molecule type" value="Genomic_DNA"/>
</dbReference>
<dbReference type="Gene3D" id="3.50.50.60">
    <property type="entry name" value="FAD/NAD(P)-binding domain"/>
    <property type="match status" value="1"/>
</dbReference>
<dbReference type="Proteomes" id="UP000658127">
    <property type="component" value="Unassembled WGS sequence"/>
</dbReference>
<protein>
    <submittedName>
        <fullName evidence="1">Uncharacterized protein</fullName>
    </submittedName>
</protein>
<organism evidence="1 2">
    <name type="scientific">Nocardia rhizosphaerihabitans</name>
    <dbReference type="NCBI Taxonomy" id="1691570"/>
    <lineage>
        <taxon>Bacteria</taxon>
        <taxon>Bacillati</taxon>
        <taxon>Actinomycetota</taxon>
        <taxon>Actinomycetes</taxon>
        <taxon>Mycobacteriales</taxon>
        <taxon>Nocardiaceae</taxon>
        <taxon>Nocardia</taxon>
    </lineage>
</organism>
<accession>A0ABQ2KCW0</accession>
<reference evidence="2" key="1">
    <citation type="journal article" date="2019" name="Int. J. Syst. Evol. Microbiol.">
        <title>The Global Catalogue of Microorganisms (GCM) 10K type strain sequencing project: providing services to taxonomists for standard genome sequencing and annotation.</title>
        <authorList>
            <consortium name="The Broad Institute Genomics Platform"/>
            <consortium name="The Broad Institute Genome Sequencing Center for Infectious Disease"/>
            <person name="Wu L."/>
            <person name="Ma J."/>
        </authorList>
    </citation>
    <scope>NUCLEOTIDE SEQUENCE [LARGE SCALE GENOMIC DNA]</scope>
    <source>
        <strain evidence="2">CGMCC 4.7329</strain>
    </source>
</reference>
<gene>
    <name evidence="1" type="ORF">GCM10011610_26860</name>
</gene>
<dbReference type="InterPro" id="IPR036188">
    <property type="entry name" value="FAD/NAD-bd_sf"/>
</dbReference>
<comment type="caution">
    <text evidence="1">The sequence shown here is derived from an EMBL/GenBank/DDBJ whole genome shotgun (WGS) entry which is preliminary data.</text>
</comment>